<evidence type="ECO:0000256" key="5">
    <source>
        <dbReference type="SAM" id="SignalP"/>
    </source>
</evidence>
<dbReference type="PANTHER" id="PTHR30532:SF25">
    <property type="entry name" value="IRON(III) DICITRATE-BINDING PERIPLASMIC PROTEIN"/>
    <property type="match status" value="1"/>
</dbReference>
<dbReference type="InterPro" id="IPR002491">
    <property type="entry name" value="ABC_transptr_periplasmic_BD"/>
</dbReference>
<feature type="chain" id="PRO_5046074557" evidence="5">
    <location>
        <begin position="38"/>
        <end position="339"/>
    </location>
</feature>
<dbReference type="InterPro" id="IPR051313">
    <property type="entry name" value="Bact_iron-sidero_bind"/>
</dbReference>
<protein>
    <submittedName>
        <fullName evidence="7">Iron-siderophore ABC transporter substrate-binding protein</fullName>
    </submittedName>
</protein>
<dbReference type="PROSITE" id="PS50983">
    <property type="entry name" value="FE_B12_PBP"/>
    <property type="match status" value="1"/>
</dbReference>
<dbReference type="EMBL" id="JANUGQ010000006">
    <property type="protein sequence ID" value="MCS0635969.1"/>
    <property type="molecule type" value="Genomic_DNA"/>
</dbReference>
<keyword evidence="3" id="KW-0813">Transport</keyword>
<keyword evidence="8" id="KW-1185">Reference proteome</keyword>
<evidence type="ECO:0000313" key="8">
    <source>
        <dbReference type="Proteomes" id="UP001431313"/>
    </source>
</evidence>
<reference evidence="7" key="1">
    <citation type="submission" date="2022-08" db="EMBL/GenBank/DDBJ databases">
        <authorList>
            <person name="Somphong A."/>
            <person name="Phongsopitanun W."/>
        </authorList>
    </citation>
    <scope>NUCLEOTIDE SEQUENCE</scope>
    <source>
        <strain evidence="7">LP05-1</strain>
    </source>
</reference>
<dbReference type="Proteomes" id="UP001431313">
    <property type="component" value="Unassembled WGS sequence"/>
</dbReference>
<evidence type="ECO:0000256" key="1">
    <source>
        <dbReference type="ARBA" id="ARBA00004196"/>
    </source>
</evidence>
<name>A0ABT2CEY1_9ACTN</name>
<evidence type="ECO:0000256" key="3">
    <source>
        <dbReference type="ARBA" id="ARBA00022448"/>
    </source>
</evidence>
<dbReference type="SUPFAM" id="SSF53807">
    <property type="entry name" value="Helical backbone' metal receptor"/>
    <property type="match status" value="1"/>
</dbReference>
<dbReference type="Gene3D" id="3.40.50.1980">
    <property type="entry name" value="Nitrogenase molybdenum iron protein domain"/>
    <property type="match status" value="2"/>
</dbReference>
<evidence type="ECO:0000256" key="4">
    <source>
        <dbReference type="ARBA" id="ARBA00022729"/>
    </source>
</evidence>
<evidence type="ECO:0000259" key="6">
    <source>
        <dbReference type="PROSITE" id="PS50983"/>
    </source>
</evidence>
<comment type="caution">
    <text evidence="7">The sequence shown here is derived from an EMBL/GenBank/DDBJ whole genome shotgun (WGS) entry which is preliminary data.</text>
</comment>
<sequence length="339" mass="35818">MRRTLPLPFPLPLPRRRTAVPPAACAFALVAALALTACGSSDGGGGETGDGGSSGGKTRTVRTLFGDVKVAETPRRVVVLDTAELDSALTLGVKPVGATHTDAASGFPAYLPREKLAGVKDVGEMMNPNLEAIAELDPDLILTSKVRHGDKYKELSAIAPTVMTENTGFPWRENFQLHADALGRKTEAAKAVAAYRAHAAEVTAALGGTAKAAATRVNVVRFVEGADIRIYGKRNYIATILADVGLGRPPVTDRAKDGFSYDVSPEKIDLADADVIFHATYGDPAKAKRTATLGSGLWKGLTAVKKGKVFPVEDQLWIQGIGYTAAGRILDELRTDLTK</sequence>
<comment type="subcellular location">
    <subcellularLocation>
        <location evidence="1">Cell envelope</location>
    </subcellularLocation>
</comment>
<dbReference type="PANTHER" id="PTHR30532">
    <property type="entry name" value="IRON III DICITRATE-BINDING PERIPLASMIC PROTEIN"/>
    <property type="match status" value="1"/>
</dbReference>
<comment type="similarity">
    <text evidence="2">Belongs to the bacterial solute-binding protein 8 family.</text>
</comment>
<evidence type="ECO:0000313" key="7">
    <source>
        <dbReference type="EMBL" id="MCS0635969.1"/>
    </source>
</evidence>
<feature type="signal peptide" evidence="5">
    <location>
        <begin position="1"/>
        <end position="37"/>
    </location>
</feature>
<proteinExistence type="inferred from homology"/>
<dbReference type="RefSeq" id="WP_258786922.1">
    <property type="nucleotide sequence ID" value="NZ_JANUGQ010000006.1"/>
</dbReference>
<dbReference type="Pfam" id="PF01497">
    <property type="entry name" value="Peripla_BP_2"/>
    <property type="match status" value="1"/>
</dbReference>
<keyword evidence="4 5" id="KW-0732">Signal</keyword>
<accession>A0ABT2CEY1</accession>
<gene>
    <name evidence="7" type="ORF">NX801_09885</name>
</gene>
<feature type="domain" description="Fe/B12 periplasmic-binding" evidence="6">
    <location>
        <begin position="76"/>
        <end position="339"/>
    </location>
</feature>
<dbReference type="CDD" id="cd01146">
    <property type="entry name" value="FhuD"/>
    <property type="match status" value="1"/>
</dbReference>
<evidence type="ECO:0000256" key="2">
    <source>
        <dbReference type="ARBA" id="ARBA00008814"/>
    </source>
</evidence>
<organism evidence="7 8">
    <name type="scientific">Streptomyces pyxinae</name>
    <dbReference type="NCBI Taxonomy" id="2970734"/>
    <lineage>
        <taxon>Bacteria</taxon>
        <taxon>Bacillati</taxon>
        <taxon>Actinomycetota</taxon>
        <taxon>Actinomycetes</taxon>
        <taxon>Kitasatosporales</taxon>
        <taxon>Streptomycetaceae</taxon>
        <taxon>Streptomyces</taxon>
    </lineage>
</organism>